<comment type="caution">
    <text evidence="1">The sequence shown here is derived from an EMBL/GenBank/DDBJ whole genome shotgun (WGS) entry which is preliminary data.</text>
</comment>
<dbReference type="RefSeq" id="WP_138192354.1">
    <property type="nucleotide sequence ID" value="NZ_VBWP01000013.1"/>
</dbReference>
<dbReference type="Pfam" id="PF12846">
    <property type="entry name" value="AAA_10"/>
    <property type="match status" value="1"/>
</dbReference>
<keyword evidence="2" id="KW-1185">Reference proteome</keyword>
<dbReference type="Proteomes" id="UP000306912">
    <property type="component" value="Unassembled WGS sequence"/>
</dbReference>
<evidence type="ECO:0000313" key="2">
    <source>
        <dbReference type="Proteomes" id="UP000306912"/>
    </source>
</evidence>
<dbReference type="AlphaFoldDB" id="A0A5R8Q7A2"/>
<accession>A0A5R8Q7A2</accession>
<dbReference type="SUPFAM" id="SSF52540">
    <property type="entry name" value="P-loop containing nucleoside triphosphate hydrolases"/>
    <property type="match status" value="1"/>
</dbReference>
<proteinExistence type="predicted"/>
<evidence type="ECO:0000313" key="1">
    <source>
        <dbReference type="EMBL" id="TLG71276.1"/>
    </source>
</evidence>
<dbReference type="EMBL" id="VBWP01000013">
    <property type="protein sequence ID" value="TLG71276.1"/>
    <property type="molecule type" value="Genomic_DNA"/>
</dbReference>
<sequence length="816" mass="92389">MEFPIKELRNNILVNSEGDVWCYYRIAPQDYAYLSENEKVGFQRKLETLLYGSYQAYHLLRITNTKDLDTFKPPMNNKKLLLVAEFVWAKMKEFARSFYQDGVLEEGFYIGVQITPVESTISVIKDILKGAGSLFTKAIPEIDQAVLSMEREVYSFLSKIYKPDRLKQREVGYLTKRNYWKGIRSDFDVEREASTFWCSGQVSLESRYLRVAQDEKEVIHAYFVVSSMEFENNGMNFDYIYATQDLSVPVDLSIRIETMTNEVAQKEAVEKRRSLEGQAMHQAEAEAYVNPDLSKRINQMMDVEDEFRSSKEKPMLKASIVYGVVADTIEEIQIIEKELKERLRGYRIILTRPIADQADLMASFIPGAAPYIAPDYIRVMEPEAISSGVFGATDSIGSHMGFLLGVAGSQGRFVFFDPSQGPKVDPDNPTATSSPSVSITGIPGSGKSVTANLIGIWSAIFFGKSIFTDPKFDRRAWAEELGLFLPPDLRELFMSEVYIRELGKGEDDAGILDPFITQNNPERARMMALEVLSYLLRLGVDDFGYTMLSEACSFTRHIANPTLNSIPTILNNWASWQLNYKQVTPNSDEIQLASILARRISSCKDHAISNIFFANPEDLPVPLRFDYSINVVAVNKLQLPDVNLDRSEYTIGHQLSTVVLMCLTAAVEAFITEYPSEFKFIGNDETWAISSTPQGRRMVDSLQLLGRSMNAAIYPISQKYEHIPNTEVIGAKFAGLARGEEATRIIEYFGLEPSEYLESQIAGFEPGEMLFQDIYERTGTMQVLAIFIELEWALNTSPDRPDLDTYIARQMARMEA</sequence>
<organism evidence="1 2">
    <name type="scientific">Culicoidibacter larvae</name>
    <dbReference type="NCBI Taxonomy" id="2579976"/>
    <lineage>
        <taxon>Bacteria</taxon>
        <taxon>Bacillati</taxon>
        <taxon>Bacillota</taxon>
        <taxon>Culicoidibacteria</taxon>
        <taxon>Culicoidibacterales</taxon>
        <taxon>Culicoidibacteraceae</taxon>
        <taxon>Culicoidibacter</taxon>
    </lineage>
</organism>
<dbReference type="InParanoid" id="A0A5R8Q7A2"/>
<evidence type="ECO:0008006" key="3">
    <source>
        <dbReference type="Google" id="ProtNLM"/>
    </source>
</evidence>
<dbReference type="FunCoup" id="A0A5R8Q7A2">
    <property type="interactions" value="20"/>
</dbReference>
<reference evidence="1 2" key="1">
    <citation type="submission" date="2019-05" db="EMBL/GenBank/DDBJ databases">
        <title>Culicoidintestinum kansasii gen. nov., sp. nov. from the gastrointestinal tract of the biting midge, Culicoides sonorensis.</title>
        <authorList>
            <person name="Neupane S."/>
            <person name="Ghosh A."/>
            <person name="Gunther S."/>
            <person name="Martin K."/>
            <person name="Zurek L."/>
        </authorList>
    </citation>
    <scope>NUCLEOTIDE SEQUENCE [LARGE SCALE GENOMIC DNA]</scope>
    <source>
        <strain evidence="1 2">CS-1</strain>
    </source>
</reference>
<protein>
    <recommendedName>
        <fullName evidence="3">ATP-binding protein</fullName>
    </recommendedName>
</protein>
<dbReference type="OrthoDB" id="1647424at2"/>
<name>A0A5R8Q7A2_9FIRM</name>
<gene>
    <name evidence="1" type="ORF">FEZ08_11035</name>
</gene>
<dbReference type="InterPro" id="IPR027417">
    <property type="entry name" value="P-loop_NTPase"/>
</dbReference>
<dbReference type="Gene3D" id="3.40.50.300">
    <property type="entry name" value="P-loop containing nucleotide triphosphate hydrolases"/>
    <property type="match status" value="2"/>
</dbReference>